<gene>
    <name evidence="2" type="ORF">N7472_009555</name>
</gene>
<dbReference type="AlphaFoldDB" id="A0A9W9IU07"/>
<proteinExistence type="predicted"/>
<accession>A0A9W9IU07</accession>
<organism evidence="2 3">
    <name type="scientific">Penicillium cf. griseofulvum</name>
    <dbReference type="NCBI Taxonomy" id="2972120"/>
    <lineage>
        <taxon>Eukaryota</taxon>
        <taxon>Fungi</taxon>
        <taxon>Dikarya</taxon>
        <taxon>Ascomycota</taxon>
        <taxon>Pezizomycotina</taxon>
        <taxon>Eurotiomycetes</taxon>
        <taxon>Eurotiomycetidae</taxon>
        <taxon>Eurotiales</taxon>
        <taxon>Aspergillaceae</taxon>
        <taxon>Penicillium</taxon>
    </lineage>
</organism>
<feature type="transmembrane region" description="Helical" evidence="1">
    <location>
        <begin position="58"/>
        <end position="83"/>
    </location>
</feature>
<keyword evidence="3" id="KW-1185">Reference proteome</keyword>
<reference evidence="2" key="1">
    <citation type="submission" date="2022-11" db="EMBL/GenBank/DDBJ databases">
        <authorList>
            <person name="Petersen C."/>
        </authorList>
    </citation>
    <scope>NUCLEOTIDE SEQUENCE</scope>
    <source>
        <strain evidence="2">IBT 16849</strain>
    </source>
</reference>
<protein>
    <submittedName>
        <fullName evidence="2">Uncharacterized protein</fullName>
    </submittedName>
</protein>
<comment type="caution">
    <text evidence="2">The sequence shown here is derived from an EMBL/GenBank/DDBJ whole genome shotgun (WGS) entry which is preliminary data.</text>
</comment>
<keyword evidence="1" id="KW-1133">Transmembrane helix</keyword>
<evidence type="ECO:0000313" key="3">
    <source>
        <dbReference type="Proteomes" id="UP001150879"/>
    </source>
</evidence>
<evidence type="ECO:0000313" key="2">
    <source>
        <dbReference type="EMBL" id="KAJ5184715.1"/>
    </source>
</evidence>
<keyword evidence="1" id="KW-0472">Membrane</keyword>
<evidence type="ECO:0000256" key="1">
    <source>
        <dbReference type="SAM" id="Phobius"/>
    </source>
</evidence>
<keyword evidence="1" id="KW-0812">Transmembrane</keyword>
<dbReference type="Proteomes" id="UP001150879">
    <property type="component" value="Unassembled WGS sequence"/>
</dbReference>
<name>A0A9W9IU07_9EURO</name>
<dbReference type="EMBL" id="JAPQKP010000006">
    <property type="protein sequence ID" value="KAJ5184715.1"/>
    <property type="molecule type" value="Genomic_DNA"/>
</dbReference>
<reference evidence="2" key="2">
    <citation type="journal article" date="2023" name="IMA Fungus">
        <title>Comparative genomic study of the Penicillium genus elucidates a diverse pangenome and 15 lateral gene transfer events.</title>
        <authorList>
            <person name="Petersen C."/>
            <person name="Sorensen T."/>
            <person name="Nielsen M.R."/>
            <person name="Sondergaard T.E."/>
            <person name="Sorensen J.L."/>
            <person name="Fitzpatrick D.A."/>
            <person name="Frisvad J.C."/>
            <person name="Nielsen K.L."/>
        </authorList>
    </citation>
    <scope>NUCLEOTIDE SEQUENCE</scope>
    <source>
        <strain evidence="2">IBT 16849</strain>
    </source>
</reference>
<sequence>MQTARLHHFQLKLAQEPILYFGTNRVRDRSLRVNVTNNPRIVNDLDGSIVVCGGELGLFPVVMVGLVVGSFVSPLSLTAWWRIAVELNEVWMDEA</sequence>